<dbReference type="GO" id="GO:0050524">
    <property type="term" value="F:coenzyme-B sulfoethylthiotransferase activity"/>
    <property type="evidence" value="ECO:0007669"/>
    <property type="project" value="InterPro"/>
</dbReference>
<proteinExistence type="predicted"/>
<sequence>MGSSYEGVLVAAGVDQVRAALIRAEVTAIVAPVGLERTALLPREGAYNVADVDDLGCYLSGTCGFSVLAHSLYDSDLLSLYVYRGGECVHEYQSEMAYLGTPFEDDDGEMKVELGGVLYDPDDESLPSGPCGADPEAFASFGTGDVDLDRLGALLRGEGLDKDEQMFAESRHWAVAQALNLQPAPLTEAYRHAKVSDYPGAVLVGPSRD</sequence>
<dbReference type="AlphaFoldDB" id="A0A9W4GTD5"/>
<dbReference type="InterPro" id="IPR008924">
    <property type="entry name" value="Me_CoM_Rdtase_asu/bsu_C"/>
</dbReference>
<keyword evidence="2" id="KW-1185">Reference proteome</keyword>
<organism evidence="1 2">
    <name type="scientific">Actinacidiphila cocklensis</name>
    <dbReference type="NCBI Taxonomy" id="887465"/>
    <lineage>
        <taxon>Bacteria</taxon>
        <taxon>Bacillati</taxon>
        <taxon>Actinomycetota</taxon>
        <taxon>Actinomycetes</taxon>
        <taxon>Kitasatosporales</taxon>
        <taxon>Streptomycetaceae</taxon>
        <taxon>Actinacidiphila</taxon>
    </lineage>
</organism>
<evidence type="ECO:0000313" key="1">
    <source>
        <dbReference type="EMBL" id="CAG6396911.1"/>
    </source>
</evidence>
<dbReference type="SUPFAM" id="SSF48081">
    <property type="entry name" value="Methyl-coenzyme M reductase alpha and beta chain C-terminal domain"/>
    <property type="match status" value="1"/>
</dbReference>
<dbReference type="GO" id="GO:0015948">
    <property type="term" value="P:methanogenesis"/>
    <property type="evidence" value="ECO:0007669"/>
    <property type="project" value="InterPro"/>
</dbReference>
<dbReference type="RefSeq" id="WP_251496089.1">
    <property type="nucleotide sequence ID" value="NZ_CAJSLV010000080.1"/>
</dbReference>
<evidence type="ECO:0000313" key="2">
    <source>
        <dbReference type="Proteomes" id="UP001152519"/>
    </source>
</evidence>
<accession>A0A9W4GTD5</accession>
<name>A0A9W4GTD5_9ACTN</name>
<reference evidence="1" key="1">
    <citation type="submission" date="2021-05" db="EMBL/GenBank/DDBJ databases">
        <authorList>
            <person name="Arsene-Ploetze F."/>
        </authorList>
    </citation>
    <scope>NUCLEOTIDE SEQUENCE</scope>
    <source>
        <strain evidence="1">DSM 42138</strain>
    </source>
</reference>
<comment type="caution">
    <text evidence="1">The sequence shown here is derived from an EMBL/GenBank/DDBJ whole genome shotgun (WGS) entry which is preliminary data.</text>
</comment>
<dbReference type="Proteomes" id="UP001152519">
    <property type="component" value="Unassembled WGS sequence"/>
</dbReference>
<gene>
    <name evidence="1" type="ORF">SCOCK_490024</name>
</gene>
<protein>
    <submittedName>
        <fullName evidence="1">Uncharacterized protein</fullName>
    </submittedName>
</protein>
<dbReference type="EMBL" id="CAJSLV010000080">
    <property type="protein sequence ID" value="CAG6396911.1"/>
    <property type="molecule type" value="Genomic_DNA"/>
</dbReference>